<dbReference type="Gene3D" id="3.40.1190.20">
    <property type="match status" value="1"/>
</dbReference>
<feature type="domain" description="Carbohydrate kinase PfkB" evidence="7">
    <location>
        <begin position="25"/>
        <end position="296"/>
    </location>
</feature>
<dbReference type="CDD" id="cd01167">
    <property type="entry name" value="bac_FRK"/>
    <property type="match status" value="1"/>
</dbReference>
<dbReference type="AlphaFoldDB" id="A0A5C5ZS54"/>
<keyword evidence="3" id="KW-0547">Nucleotide-binding</keyword>
<proteinExistence type="inferred from homology"/>
<comment type="similarity">
    <text evidence="1">Belongs to the carbohydrate kinase PfkB family.</text>
</comment>
<evidence type="ECO:0000256" key="5">
    <source>
        <dbReference type="ARBA" id="ARBA00022840"/>
    </source>
</evidence>
<evidence type="ECO:0000259" key="7">
    <source>
        <dbReference type="Pfam" id="PF00294"/>
    </source>
</evidence>
<dbReference type="InterPro" id="IPR029056">
    <property type="entry name" value="Ribokinase-like"/>
</dbReference>
<gene>
    <name evidence="8" type="primary">kdgK_2</name>
    <name evidence="8" type="ORF">Mal64_05130</name>
</gene>
<sequence>MNETQSNEAKRPVVVGIGEVLWDHSERGRHAGGAPANVVYHTSRLGCESVLLTRIGPDQAGEELLADLAGKGFDTSHVQRDPDRPTGTAHVGNNADGDPDFEITANVAWDYLTIGVDENRLLQDADALYFGTLAQRTPAAREAIQRALALAPSGCRRVLDVNLRAPWYDTETLVGSLRLADTVKFSSGESDEMAQLLGLGIAEPEPIAEELQSKYGVKRVCVTLGAEGCRLFEGDSSAEAAGVSPSEKIDTVGAGDAFTSAMIVGLLGGWSLNKIAEFANRYAAATTTQPGAMPPIEGAAFEAALAMIPN</sequence>
<dbReference type="Pfam" id="PF00294">
    <property type="entry name" value="PfkB"/>
    <property type="match status" value="1"/>
</dbReference>
<dbReference type="InterPro" id="IPR011611">
    <property type="entry name" value="PfkB_dom"/>
</dbReference>
<evidence type="ECO:0000313" key="9">
    <source>
        <dbReference type="Proteomes" id="UP000315440"/>
    </source>
</evidence>
<dbReference type="InterPro" id="IPR050306">
    <property type="entry name" value="PfkB_Carbo_kinase"/>
</dbReference>
<dbReference type="GO" id="GO:0005524">
    <property type="term" value="F:ATP binding"/>
    <property type="evidence" value="ECO:0007669"/>
    <property type="project" value="UniProtKB-KW"/>
</dbReference>
<dbReference type="PROSITE" id="PS00584">
    <property type="entry name" value="PFKB_KINASES_2"/>
    <property type="match status" value="1"/>
</dbReference>
<dbReference type="EMBL" id="SJPQ01000001">
    <property type="protein sequence ID" value="TWT90130.1"/>
    <property type="molecule type" value="Genomic_DNA"/>
</dbReference>
<organism evidence="8 9">
    <name type="scientific">Pseudobythopirellula maris</name>
    <dbReference type="NCBI Taxonomy" id="2527991"/>
    <lineage>
        <taxon>Bacteria</taxon>
        <taxon>Pseudomonadati</taxon>
        <taxon>Planctomycetota</taxon>
        <taxon>Planctomycetia</taxon>
        <taxon>Pirellulales</taxon>
        <taxon>Lacipirellulaceae</taxon>
        <taxon>Pseudobythopirellula</taxon>
    </lineage>
</organism>
<evidence type="ECO:0000313" key="8">
    <source>
        <dbReference type="EMBL" id="TWT90130.1"/>
    </source>
</evidence>
<dbReference type="OrthoDB" id="9813569at2"/>
<keyword evidence="9" id="KW-1185">Reference proteome</keyword>
<keyword evidence="4 8" id="KW-0418">Kinase</keyword>
<dbReference type="InterPro" id="IPR002173">
    <property type="entry name" value="Carboh/pur_kinase_PfkB_CS"/>
</dbReference>
<reference evidence="8 9" key="1">
    <citation type="submission" date="2019-02" db="EMBL/GenBank/DDBJ databases">
        <title>Deep-cultivation of Planctomycetes and their phenomic and genomic characterization uncovers novel biology.</title>
        <authorList>
            <person name="Wiegand S."/>
            <person name="Jogler M."/>
            <person name="Boedeker C."/>
            <person name="Pinto D."/>
            <person name="Vollmers J."/>
            <person name="Rivas-Marin E."/>
            <person name="Kohn T."/>
            <person name="Peeters S.H."/>
            <person name="Heuer A."/>
            <person name="Rast P."/>
            <person name="Oberbeckmann S."/>
            <person name="Bunk B."/>
            <person name="Jeske O."/>
            <person name="Meyerdierks A."/>
            <person name="Storesund J.E."/>
            <person name="Kallscheuer N."/>
            <person name="Luecker S."/>
            <person name="Lage O.M."/>
            <person name="Pohl T."/>
            <person name="Merkel B.J."/>
            <person name="Hornburger P."/>
            <person name="Mueller R.-W."/>
            <person name="Bruemmer F."/>
            <person name="Labrenz M."/>
            <person name="Spormann A.M."/>
            <person name="Op Den Camp H."/>
            <person name="Overmann J."/>
            <person name="Amann R."/>
            <person name="Jetten M.S.M."/>
            <person name="Mascher T."/>
            <person name="Medema M.H."/>
            <person name="Devos D.P."/>
            <person name="Kaster A.-K."/>
            <person name="Ovreas L."/>
            <person name="Rohde M."/>
            <person name="Galperin M.Y."/>
            <person name="Jogler C."/>
        </authorList>
    </citation>
    <scope>NUCLEOTIDE SEQUENCE [LARGE SCALE GENOMIC DNA]</scope>
    <source>
        <strain evidence="8 9">Mal64</strain>
    </source>
</reference>
<accession>A0A5C5ZS54</accession>
<dbReference type="Proteomes" id="UP000315440">
    <property type="component" value="Unassembled WGS sequence"/>
</dbReference>
<dbReference type="SUPFAM" id="SSF53613">
    <property type="entry name" value="Ribokinase-like"/>
    <property type="match status" value="1"/>
</dbReference>
<dbReference type="RefSeq" id="WP_146396590.1">
    <property type="nucleotide sequence ID" value="NZ_SJPQ01000001.1"/>
</dbReference>
<dbReference type="PANTHER" id="PTHR43085">
    <property type="entry name" value="HEXOKINASE FAMILY MEMBER"/>
    <property type="match status" value="1"/>
</dbReference>
<feature type="region of interest" description="Disordered" evidence="6">
    <location>
        <begin position="73"/>
        <end position="97"/>
    </location>
</feature>
<evidence type="ECO:0000256" key="1">
    <source>
        <dbReference type="ARBA" id="ARBA00010688"/>
    </source>
</evidence>
<evidence type="ECO:0000256" key="6">
    <source>
        <dbReference type="SAM" id="MobiDB-lite"/>
    </source>
</evidence>
<dbReference type="PANTHER" id="PTHR43085:SF1">
    <property type="entry name" value="PSEUDOURIDINE KINASE-RELATED"/>
    <property type="match status" value="1"/>
</dbReference>
<name>A0A5C5ZS54_9BACT</name>
<comment type="caution">
    <text evidence="8">The sequence shown here is derived from an EMBL/GenBank/DDBJ whole genome shotgun (WGS) entry which is preliminary data.</text>
</comment>
<dbReference type="EC" id="2.7.1.45" evidence="8"/>
<evidence type="ECO:0000256" key="2">
    <source>
        <dbReference type="ARBA" id="ARBA00022679"/>
    </source>
</evidence>
<evidence type="ECO:0000256" key="3">
    <source>
        <dbReference type="ARBA" id="ARBA00022741"/>
    </source>
</evidence>
<keyword evidence="2 8" id="KW-0808">Transferase</keyword>
<evidence type="ECO:0000256" key="4">
    <source>
        <dbReference type="ARBA" id="ARBA00022777"/>
    </source>
</evidence>
<protein>
    <submittedName>
        <fullName evidence="8">2-dehydro-3-deoxygluconokinase</fullName>
        <ecNumber evidence="8">2.7.1.45</ecNumber>
    </submittedName>
</protein>
<dbReference type="GO" id="GO:0008673">
    <property type="term" value="F:2-dehydro-3-deoxygluconokinase activity"/>
    <property type="evidence" value="ECO:0007669"/>
    <property type="project" value="UniProtKB-EC"/>
</dbReference>
<keyword evidence="5" id="KW-0067">ATP-binding</keyword>